<proteinExistence type="predicted"/>
<keyword evidence="1" id="KW-0808">Transferase</keyword>
<evidence type="ECO:0000313" key="2">
    <source>
        <dbReference type="Proteomes" id="UP000254060"/>
    </source>
</evidence>
<dbReference type="AlphaFoldDB" id="A0A377FQC5"/>
<dbReference type="SUPFAM" id="SSF81631">
    <property type="entry name" value="PAP/OAS1 substrate-binding domain"/>
    <property type="match status" value="1"/>
</dbReference>
<name>A0A377FQC5_9BACL</name>
<dbReference type="InterPro" id="IPR043519">
    <property type="entry name" value="NT_sf"/>
</dbReference>
<accession>A0A377FQC5</accession>
<dbReference type="Gene3D" id="1.20.120.330">
    <property type="entry name" value="Nucleotidyltransferases domain 2"/>
    <property type="match status" value="1"/>
</dbReference>
<organism evidence="1 2">
    <name type="scientific">Exiguobacterium aurantiacum</name>
    <dbReference type="NCBI Taxonomy" id="33987"/>
    <lineage>
        <taxon>Bacteria</taxon>
        <taxon>Bacillati</taxon>
        <taxon>Bacillota</taxon>
        <taxon>Bacilli</taxon>
        <taxon>Bacillales</taxon>
        <taxon>Bacillales Family XII. Incertae Sedis</taxon>
        <taxon>Exiguobacterium</taxon>
    </lineage>
</organism>
<evidence type="ECO:0000313" key="1">
    <source>
        <dbReference type="EMBL" id="STO06908.1"/>
    </source>
</evidence>
<dbReference type="SUPFAM" id="SSF81301">
    <property type="entry name" value="Nucleotidyltransferase"/>
    <property type="match status" value="1"/>
</dbReference>
<protein>
    <submittedName>
        <fullName evidence="1">Aminoglycoside 6-adenylyltransferase</fullName>
        <ecNumber evidence="1">2.7.7.-</ecNumber>
    </submittedName>
</protein>
<gene>
    <name evidence="1" type="primary">aadK</name>
    <name evidence="1" type="ORF">NCTC13163_00248</name>
</gene>
<dbReference type="GO" id="GO:0016779">
    <property type="term" value="F:nucleotidyltransferase activity"/>
    <property type="evidence" value="ECO:0007669"/>
    <property type="project" value="UniProtKB-KW"/>
</dbReference>
<dbReference type="OrthoDB" id="9776406at2"/>
<dbReference type="EMBL" id="UGGP01000001">
    <property type="protein sequence ID" value="STO06908.1"/>
    <property type="molecule type" value="Genomic_DNA"/>
</dbReference>
<reference evidence="1 2" key="1">
    <citation type="submission" date="2018-06" db="EMBL/GenBank/DDBJ databases">
        <authorList>
            <consortium name="Pathogen Informatics"/>
            <person name="Doyle S."/>
        </authorList>
    </citation>
    <scope>NUCLEOTIDE SEQUENCE [LARGE SCALE GENOMIC DNA]</scope>
    <source>
        <strain evidence="1 2">NCTC13163</strain>
    </source>
</reference>
<dbReference type="RefSeq" id="WP_029334101.1">
    <property type="nucleotide sequence ID" value="NZ_UGGP01000001.1"/>
</dbReference>
<dbReference type="Pfam" id="PF04439">
    <property type="entry name" value="Adenyl_transf"/>
    <property type="match status" value="1"/>
</dbReference>
<dbReference type="Gene3D" id="3.30.460.10">
    <property type="entry name" value="Beta Polymerase, domain 2"/>
    <property type="match status" value="1"/>
</dbReference>
<dbReference type="STRING" id="1397694.GCA_000702585_00768"/>
<sequence>MNHEAVLEQLCELSKEDDNVRVLVLNGSLVNPNVEADVYQDVDVSCFVRDVSDFLEDRTWIGRFGEALIMQTPDEVPGRLVYDRFAFLIQYADGHRIDLTVRPLCDVEEAIREDSLSLVLVDKDDRAGQMVPTDESYRVRRPTRWEYDQCWNEFWWVSLYVVKGIKRKQLLYAYDHVTIMRTMLRRMLSWQVGFQTDFTANAGKSGDGLAPYIDRDSWEAYLATYPVMETTSLETSHRLLVDQFERVSRLVADRSGFPYYEEEAYRMRDAFLTLWHSND</sequence>
<dbReference type="InterPro" id="IPR007530">
    <property type="entry name" value="Aminoglycoside_adenylylTfrase"/>
</dbReference>
<dbReference type="Proteomes" id="UP000254060">
    <property type="component" value="Unassembled WGS sequence"/>
</dbReference>
<keyword evidence="1" id="KW-0548">Nucleotidyltransferase</keyword>
<dbReference type="EC" id="2.7.7.-" evidence="1"/>